<reference evidence="1" key="1">
    <citation type="submission" date="2020-05" db="EMBL/GenBank/DDBJ databases">
        <authorList>
            <person name="Chiriac C."/>
            <person name="Salcher M."/>
            <person name="Ghai R."/>
            <person name="Kavagutti S V."/>
        </authorList>
    </citation>
    <scope>NUCLEOTIDE SEQUENCE</scope>
</reference>
<dbReference type="EMBL" id="CAEZUD010000021">
    <property type="protein sequence ID" value="CAB4588486.1"/>
    <property type="molecule type" value="Genomic_DNA"/>
</dbReference>
<evidence type="ECO:0000313" key="1">
    <source>
        <dbReference type="EMBL" id="CAB4540302.1"/>
    </source>
</evidence>
<sequence length="225" mass="23461">MKKNFVLPIVIGVAAALFAGGALTADKLITSKITSQVQAELPKSTGISASVPLSDLPSNLTSHKIRSADIKIEKFALKESNVKPTVVIALTNISKSKPTLIGSLDVTATIPASTIISSTDFEGARIVGNALQVPAGMGGLGQALLIPKYSSNNLYFELQSLTIFGNEIPASSLPADIQSQVKNKSLRTLNVPKGLKIKSVSLSPKGLAVNLRGNNIQLGNLGSSF</sequence>
<evidence type="ECO:0000313" key="5">
    <source>
        <dbReference type="EMBL" id="CAB5010467.1"/>
    </source>
</evidence>
<dbReference type="EMBL" id="CAEZSC010000070">
    <property type="protein sequence ID" value="CAB4540302.1"/>
    <property type="molecule type" value="Genomic_DNA"/>
</dbReference>
<dbReference type="AlphaFoldDB" id="A0A6J6BMS3"/>
<name>A0A6J6BMS3_9ZZZZ</name>
<proteinExistence type="predicted"/>
<evidence type="ECO:0000313" key="3">
    <source>
        <dbReference type="EMBL" id="CAB4613678.1"/>
    </source>
</evidence>
<dbReference type="EMBL" id="CAFBPI010000018">
    <property type="protein sequence ID" value="CAB5010467.1"/>
    <property type="molecule type" value="Genomic_DNA"/>
</dbReference>
<organism evidence="1">
    <name type="scientific">freshwater metagenome</name>
    <dbReference type="NCBI Taxonomy" id="449393"/>
    <lineage>
        <taxon>unclassified sequences</taxon>
        <taxon>metagenomes</taxon>
        <taxon>ecological metagenomes</taxon>
    </lineage>
</organism>
<protein>
    <submittedName>
        <fullName evidence="1">Unannotated protein</fullName>
    </submittedName>
</protein>
<dbReference type="EMBL" id="CAEZUY010000040">
    <property type="protein sequence ID" value="CAB4613678.1"/>
    <property type="molecule type" value="Genomic_DNA"/>
</dbReference>
<evidence type="ECO:0000313" key="2">
    <source>
        <dbReference type="EMBL" id="CAB4588486.1"/>
    </source>
</evidence>
<gene>
    <name evidence="1" type="ORF">UFOPK1380_01011</name>
    <name evidence="2" type="ORF">UFOPK1778_00536</name>
    <name evidence="3" type="ORF">UFOPK1863_00567</name>
    <name evidence="4" type="ORF">UFOPK3555_00749</name>
    <name evidence="5" type="ORF">UFOPK4095_00437</name>
</gene>
<evidence type="ECO:0000313" key="4">
    <source>
        <dbReference type="EMBL" id="CAB4897943.1"/>
    </source>
</evidence>
<dbReference type="EMBL" id="CAFBME010000073">
    <property type="protein sequence ID" value="CAB4897943.1"/>
    <property type="molecule type" value="Genomic_DNA"/>
</dbReference>
<accession>A0A6J6BMS3</accession>